<evidence type="ECO:0000256" key="5">
    <source>
        <dbReference type="ARBA" id="ARBA00022968"/>
    </source>
</evidence>
<feature type="non-terminal residue" evidence="9">
    <location>
        <position position="181"/>
    </location>
</feature>
<accession>A0A9D4QQW4</accession>
<reference evidence="9" key="1">
    <citation type="journal article" date="2019" name="bioRxiv">
        <title>The Genome of the Zebra Mussel, Dreissena polymorpha: A Resource for Invasive Species Research.</title>
        <authorList>
            <person name="McCartney M.A."/>
            <person name="Auch B."/>
            <person name="Kono T."/>
            <person name="Mallez S."/>
            <person name="Zhang Y."/>
            <person name="Obille A."/>
            <person name="Becker A."/>
            <person name="Abrahante J.E."/>
            <person name="Garbe J."/>
            <person name="Badalamenti J.P."/>
            <person name="Herman A."/>
            <person name="Mangelson H."/>
            <person name="Liachko I."/>
            <person name="Sullivan S."/>
            <person name="Sone E.D."/>
            <person name="Koren S."/>
            <person name="Silverstein K.A.T."/>
            <person name="Beckman K.B."/>
            <person name="Gohl D.M."/>
        </authorList>
    </citation>
    <scope>NUCLEOTIDE SEQUENCE</scope>
    <source>
        <strain evidence="9">Duluth1</strain>
        <tissue evidence="9">Whole animal</tissue>
    </source>
</reference>
<dbReference type="Pfam" id="PF02434">
    <property type="entry name" value="Fringe"/>
    <property type="match status" value="1"/>
</dbReference>
<dbReference type="Gene3D" id="3.90.550.50">
    <property type="match status" value="1"/>
</dbReference>
<dbReference type="EMBL" id="JAIWYP010000004">
    <property type="protein sequence ID" value="KAH3840059.1"/>
    <property type="molecule type" value="Genomic_DNA"/>
</dbReference>
<keyword evidence="6" id="KW-1133">Transmembrane helix</keyword>
<dbReference type="GO" id="GO:0016020">
    <property type="term" value="C:membrane"/>
    <property type="evidence" value="ECO:0007669"/>
    <property type="project" value="UniProtKB-SubCell"/>
</dbReference>
<evidence type="ECO:0000313" key="10">
    <source>
        <dbReference type="Proteomes" id="UP000828390"/>
    </source>
</evidence>
<dbReference type="InterPro" id="IPR003378">
    <property type="entry name" value="Fringe-like_glycosylTrfase"/>
</dbReference>
<gene>
    <name evidence="9" type="ORF">DPMN_113501</name>
</gene>
<evidence type="ECO:0000256" key="6">
    <source>
        <dbReference type="ARBA" id="ARBA00022989"/>
    </source>
</evidence>
<evidence type="ECO:0000259" key="8">
    <source>
        <dbReference type="Pfam" id="PF02434"/>
    </source>
</evidence>
<comment type="caution">
    <text evidence="9">The sequence shown here is derived from an EMBL/GenBank/DDBJ whole genome shotgun (WGS) entry which is preliminary data.</text>
</comment>
<name>A0A9D4QQW4_DREPO</name>
<dbReference type="GO" id="GO:0047238">
    <property type="term" value="F:glucuronosyl-N-acetylgalactosaminyl-proteoglycan 4-beta-N-acetylgalactosaminyltransferase activity"/>
    <property type="evidence" value="ECO:0007669"/>
    <property type="project" value="TreeGrafter"/>
</dbReference>
<feature type="domain" description="Fringe-like glycosyltransferase" evidence="8">
    <location>
        <begin position="2"/>
        <end position="177"/>
    </location>
</feature>
<dbReference type="Proteomes" id="UP000828390">
    <property type="component" value="Unassembled WGS sequence"/>
</dbReference>
<keyword evidence="4" id="KW-0812">Transmembrane</keyword>
<keyword evidence="7" id="KW-0472">Membrane</keyword>
<evidence type="ECO:0000313" key="9">
    <source>
        <dbReference type="EMBL" id="KAH3840059.1"/>
    </source>
</evidence>
<dbReference type="AlphaFoldDB" id="A0A9D4QQW4"/>
<reference evidence="9" key="2">
    <citation type="submission" date="2020-11" db="EMBL/GenBank/DDBJ databases">
        <authorList>
            <person name="McCartney M.A."/>
            <person name="Auch B."/>
            <person name="Kono T."/>
            <person name="Mallez S."/>
            <person name="Becker A."/>
            <person name="Gohl D.M."/>
            <person name="Silverstein K.A.T."/>
            <person name="Koren S."/>
            <person name="Bechman K.B."/>
            <person name="Herman A."/>
            <person name="Abrahante J.E."/>
            <person name="Garbe J."/>
        </authorList>
    </citation>
    <scope>NUCLEOTIDE SEQUENCE</scope>
    <source>
        <strain evidence="9">Duluth1</strain>
        <tissue evidence="9">Whole animal</tissue>
    </source>
</reference>
<keyword evidence="5" id="KW-0735">Signal-anchor</keyword>
<comment type="subcellular location">
    <subcellularLocation>
        <location evidence="1">Membrane</location>
        <topology evidence="1">Single-pass type II membrane protein</topology>
    </subcellularLocation>
</comment>
<dbReference type="InterPro" id="IPR051227">
    <property type="entry name" value="CS_glycosyltransferase"/>
</dbReference>
<sequence length="181" mass="20519">MTAKKYLDTRAVAAYQTWARGVNGKVVFFSSEGSTSKYDIPIVSLANVDDSYPPQKKSFSMLKYMSDHYINKYEWFMRADDDIFIKGDKLERFLRSINSSKPQYIGQAGVGMKDEIGLLSLGSTDNYCMGGTGMVFSHETLRLIAPHLKYCVNNLYTNHEDVEIGRCVQKFAGIPCTWSFE</sequence>
<dbReference type="PANTHER" id="PTHR12369">
    <property type="entry name" value="CHONDROITIN SYNTHASE"/>
    <property type="match status" value="1"/>
</dbReference>
<keyword evidence="3" id="KW-0808">Transferase</keyword>
<evidence type="ECO:0000256" key="3">
    <source>
        <dbReference type="ARBA" id="ARBA00022679"/>
    </source>
</evidence>
<keyword evidence="10" id="KW-1185">Reference proteome</keyword>
<keyword evidence="2" id="KW-0328">Glycosyltransferase</keyword>
<organism evidence="9 10">
    <name type="scientific">Dreissena polymorpha</name>
    <name type="common">Zebra mussel</name>
    <name type="synonym">Mytilus polymorpha</name>
    <dbReference type="NCBI Taxonomy" id="45954"/>
    <lineage>
        <taxon>Eukaryota</taxon>
        <taxon>Metazoa</taxon>
        <taxon>Spiralia</taxon>
        <taxon>Lophotrochozoa</taxon>
        <taxon>Mollusca</taxon>
        <taxon>Bivalvia</taxon>
        <taxon>Autobranchia</taxon>
        <taxon>Heteroconchia</taxon>
        <taxon>Euheterodonta</taxon>
        <taxon>Imparidentia</taxon>
        <taxon>Neoheterodontei</taxon>
        <taxon>Myida</taxon>
        <taxon>Dreissenoidea</taxon>
        <taxon>Dreissenidae</taxon>
        <taxon>Dreissena</taxon>
    </lineage>
</organism>
<proteinExistence type="predicted"/>
<protein>
    <recommendedName>
        <fullName evidence="8">Fringe-like glycosyltransferase domain-containing protein</fullName>
    </recommendedName>
</protein>
<evidence type="ECO:0000256" key="1">
    <source>
        <dbReference type="ARBA" id="ARBA00004606"/>
    </source>
</evidence>
<dbReference type="PANTHER" id="PTHR12369:SF11">
    <property type="entry name" value="HEXOSYLTRANSFERASE"/>
    <property type="match status" value="1"/>
</dbReference>
<evidence type="ECO:0000256" key="7">
    <source>
        <dbReference type="ARBA" id="ARBA00023136"/>
    </source>
</evidence>
<evidence type="ECO:0000256" key="4">
    <source>
        <dbReference type="ARBA" id="ARBA00022692"/>
    </source>
</evidence>
<evidence type="ECO:0000256" key="2">
    <source>
        <dbReference type="ARBA" id="ARBA00022676"/>
    </source>
</evidence>